<proteinExistence type="predicted"/>
<evidence type="ECO:0000259" key="1">
    <source>
        <dbReference type="Pfam" id="PF04784"/>
    </source>
</evidence>
<protein>
    <submittedName>
        <fullName evidence="2">DUF547 domain-containing protein</fullName>
    </submittedName>
</protein>
<evidence type="ECO:0000313" key="3">
    <source>
        <dbReference type="Proteomes" id="UP001330184"/>
    </source>
</evidence>
<dbReference type="EMBL" id="AP027268">
    <property type="protein sequence ID" value="BDW93697.1"/>
    <property type="molecule type" value="Genomic_DNA"/>
</dbReference>
<dbReference type="AlphaFoldDB" id="A0AA48HCP5"/>
<dbReference type="InterPro" id="IPR006869">
    <property type="entry name" value="DUF547"/>
</dbReference>
<organism evidence="2 3">
    <name type="scientific">Flagellimonas marinaquae</name>
    <dbReference type="NCBI Taxonomy" id="254955"/>
    <lineage>
        <taxon>Bacteria</taxon>
        <taxon>Pseudomonadati</taxon>
        <taxon>Bacteroidota</taxon>
        <taxon>Flavobacteriia</taxon>
        <taxon>Flavobacteriales</taxon>
        <taxon>Flavobacteriaceae</taxon>
        <taxon>Flagellimonas</taxon>
    </lineage>
</organism>
<dbReference type="RefSeq" id="WP_338194447.1">
    <property type="nucleotide sequence ID" value="NZ_AP027268.1"/>
</dbReference>
<dbReference type="Proteomes" id="UP001330184">
    <property type="component" value="Chromosome"/>
</dbReference>
<keyword evidence="3" id="KW-1185">Reference proteome</keyword>
<accession>A0AA48HCP5</accession>
<dbReference type="PANTHER" id="PTHR46361">
    <property type="entry name" value="ELECTRON CARRIER/ PROTEIN DISULFIDE OXIDOREDUCTASE"/>
    <property type="match status" value="1"/>
</dbReference>
<dbReference type="PANTHER" id="PTHR46361:SF3">
    <property type="entry name" value="ELECTRON CARRIER_ PROTEIN DISULFIDE OXIDOREDUCTASE"/>
    <property type="match status" value="1"/>
</dbReference>
<reference evidence="2 3" key="1">
    <citation type="submission" date="2023-01" db="EMBL/GenBank/DDBJ databases">
        <title>Complete genome sequence of Muricauda aquimarina strain IFOP_LL357.</title>
        <authorList>
            <person name="Gajardo G."/>
            <person name="Ueki S."/>
            <person name="Maruyama F."/>
        </authorList>
    </citation>
    <scope>NUCLEOTIDE SEQUENCE [LARGE SCALE GENOMIC DNA]</scope>
    <source>
        <strain evidence="2 3">IFOP_LL357</strain>
    </source>
</reference>
<sequence>MKYLLLFTILIQTITLVATPTKDHGKLMPYETNGFQNPTYPDHTLWQFLLQQYVDDTGQVDYSGLLKEKHVLESYVNILKEKQPSGNWSRNAKLSYYINLYNSYTVLLILDNYPTSSIKKINQPWDQKLIPLGGNVISLGDLEHEILRKMDEPRIHFAINCASASCPKLLNEVYLPETLDEQLERVTYEFIESDRNRIEKDHLELSKIFKWYKNDFLDGDIRAYINTYTNVNIAEDAKVSYLEYDWNLNGR</sequence>
<name>A0AA48HCP5_9FLAO</name>
<evidence type="ECO:0000313" key="2">
    <source>
        <dbReference type="EMBL" id="BDW93697.1"/>
    </source>
</evidence>
<dbReference type="Pfam" id="PF04784">
    <property type="entry name" value="DUF547"/>
    <property type="match status" value="1"/>
</dbReference>
<gene>
    <name evidence="2" type="ORF">MACH07_25290</name>
</gene>
<feature type="domain" description="DUF547" evidence="1">
    <location>
        <begin position="87"/>
        <end position="191"/>
    </location>
</feature>